<name>A0A9X3N708_9ACTN</name>
<keyword evidence="9" id="KW-1185">Reference proteome</keyword>
<proteinExistence type="inferred from homology"/>
<organism evidence="8 9">
    <name type="scientific">Solirubrobacter phytolaccae</name>
    <dbReference type="NCBI Taxonomy" id="1404360"/>
    <lineage>
        <taxon>Bacteria</taxon>
        <taxon>Bacillati</taxon>
        <taxon>Actinomycetota</taxon>
        <taxon>Thermoleophilia</taxon>
        <taxon>Solirubrobacterales</taxon>
        <taxon>Solirubrobacteraceae</taxon>
        <taxon>Solirubrobacter</taxon>
    </lineage>
</organism>
<gene>
    <name evidence="8" type="ORF">OJ997_04980</name>
</gene>
<accession>A0A9X3N708</accession>
<evidence type="ECO:0000256" key="4">
    <source>
        <dbReference type="ARBA" id="ARBA00022825"/>
    </source>
</evidence>
<evidence type="ECO:0000256" key="2">
    <source>
        <dbReference type="ARBA" id="ARBA00022670"/>
    </source>
</evidence>
<sequence>MIDTGVTPMPGLDTQLVERISVVGDDVDDVMHTPANPFSGHGTFVAKMITELWPAAKIISVRAFKTATNGALAADYQSAVSECIQPPRRTNVITLALGTSQGDLARLENKIVNAHEYFGVNVIAAAGNDGNANSVDYPARFSASLAVGATEASGSFCAFSNRGEGLDLGAPGCPAHVTAFDGRLGAFRGTSFAVPSVAAVLVALRSYRPELTSDQAERLLLSPGRVLDAAAVFKAAGLKVPSPPGAAAPDATPSPMVVDRRPDRPQVRRLTLRRGTLRIEVGRPPHGGRTVFRVGTRSYPRRNGKLRLKVRSWRPVTVFTEDEWGVRSPALRIRR</sequence>
<dbReference type="InterPro" id="IPR050131">
    <property type="entry name" value="Peptidase_S8_subtilisin-like"/>
</dbReference>
<dbReference type="InterPro" id="IPR036852">
    <property type="entry name" value="Peptidase_S8/S53_dom_sf"/>
</dbReference>
<evidence type="ECO:0000256" key="5">
    <source>
        <dbReference type="PROSITE-ProRule" id="PRU01240"/>
    </source>
</evidence>
<dbReference type="SUPFAM" id="SSF52743">
    <property type="entry name" value="Subtilisin-like"/>
    <property type="match status" value="1"/>
</dbReference>
<dbReference type="PANTHER" id="PTHR43806:SF11">
    <property type="entry name" value="CEREVISIN-RELATED"/>
    <property type="match status" value="1"/>
</dbReference>
<comment type="similarity">
    <text evidence="1 5">Belongs to the peptidase S8 family.</text>
</comment>
<dbReference type="RefSeq" id="WP_270023937.1">
    <property type="nucleotide sequence ID" value="NZ_JAPDDP010000006.1"/>
</dbReference>
<feature type="region of interest" description="Disordered" evidence="6">
    <location>
        <begin position="242"/>
        <end position="261"/>
    </location>
</feature>
<dbReference type="EMBL" id="JAPDDP010000006">
    <property type="protein sequence ID" value="MDA0179640.1"/>
    <property type="molecule type" value="Genomic_DNA"/>
</dbReference>
<comment type="caution">
    <text evidence="8">The sequence shown here is derived from an EMBL/GenBank/DDBJ whole genome shotgun (WGS) entry which is preliminary data.</text>
</comment>
<dbReference type="Proteomes" id="UP001147653">
    <property type="component" value="Unassembled WGS sequence"/>
</dbReference>
<evidence type="ECO:0000313" key="9">
    <source>
        <dbReference type="Proteomes" id="UP001147653"/>
    </source>
</evidence>
<dbReference type="CDD" id="cd00306">
    <property type="entry name" value="Peptidases_S8_S53"/>
    <property type="match status" value="1"/>
</dbReference>
<reference evidence="8" key="1">
    <citation type="submission" date="2022-10" db="EMBL/GenBank/DDBJ databases">
        <title>The WGS of Solirubrobacter phytolaccae KCTC 29190.</title>
        <authorList>
            <person name="Jiang Z."/>
        </authorList>
    </citation>
    <scope>NUCLEOTIDE SEQUENCE</scope>
    <source>
        <strain evidence="8">KCTC 29190</strain>
    </source>
</reference>
<dbReference type="AlphaFoldDB" id="A0A9X3N708"/>
<evidence type="ECO:0000313" key="8">
    <source>
        <dbReference type="EMBL" id="MDA0179640.1"/>
    </source>
</evidence>
<dbReference type="PROSITE" id="PS00138">
    <property type="entry name" value="SUBTILASE_SER"/>
    <property type="match status" value="1"/>
</dbReference>
<dbReference type="InterPro" id="IPR023828">
    <property type="entry name" value="Peptidase_S8_Ser-AS"/>
</dbReference>
<dbReference type="PROSITE" id="PS51892">
    <property type="entry name" value="SUBTILASE"/>
    <property type="match status" value="1"/>
</dbReference>
<dbReference type="InterPro" id="IPR000209">
    <property type="entry name" value="Peptidase_S8/S53_dom"/>
</dbReference>
<dbReference type="Gene3D" id="3.40.50.200">
    <property type="entry name" value="Peptidase S8/S53 domain"/>
    <property type="match status" value="1"/>
</dbReference>
<evidence type="ECO:0000256" key="1">
    <source>
        <dbReference type="ARBA" id="ARBA00011073"/>
    </source>
</evidence>
<dbReference type="GO" id="GO:0006508">
    <property type="term" value="P:proteolysis"/>
    <property type="evidence" value="ECO:0007669"/>
    <property type="project" value="UniProtKB-KW"/>
</dbReference>
<keyword evidence="3 5" id="KW-0378">Hydrolase</keyword>
<feature type="active site" description="Charge relay system" evidence="5">
    <location>
        <position position="41"/>
    </location>
</feature>
<feature type="domain" description="Peptidase S8/S53" evidence="7">
    <location>
        <begin position="2"/>
        <end position="221"/>
    </location>
</feature>
<evidence type="ECO:0000259" key="7">
    <source>
        <dbReference type="Pfam" id="PF00082"/>
    </source>
</evidence>
<feature type="active site" description="Charge relay system" evidence="5">
    <location>
        <position position="3"/>
    </location>
</feature>
<dbReference type="PANTHER" id="PTHR43806">
    <property type="entry name" value="PEPTIDASE S8"/>
    <property type="match status" value="1"/>
</dbReference>
<keyword evidence="4 5" id="KW-0720">Serine protease</keyword>
<evidence type="ECO:0000256" key="6">
    <source>
        <dbReference type="SAM" id="MobiDB-lite"/>
    </source>
</evidence>
<keyword evidence="2 5" id="KW-0645">Protease</keyword>
<protein>
    <submittedName>
        <fullName evidence="8">S8/S53 family peptidase</fullName>
    </submittedName>
</protein>
<dbReference type="GO" id="GO:0004252">
    <property type="term" value="F:serine-type endopeptidase activity"/>
    <property type="evidence" value="ECO:0007669"/>
    <property type="project" value="UniProtKB-UniRule"/>
</dbReference>
<feature type="active site" description="Charge relay system" evidence="5">
    <location>
        <position position="191"/>
    </location>
</feature>
<dbReference type="Pfam" id="PF00082">
    <property type="entry name" value="Peptidase_S8"/>
    <property type="match status" value="1"/>
</dbReference>
<evidence type="ECO:0000256" key="3">
    <source>
        <dbReference type="ARBA" id="ARBA00022801"/>
    </source>
</evidence>